<keyword evidence="4" id="KW-1185">Reference proteome</keyword>
<evidence type="ECO:0000313" key="3">
    <source>
        <dbReference type="Proteomes" id="UP000430021"/>
    </source>
</evidence>
<reference evidence="2 3" key="1">
    <citation type="submission" date="2019-12" db="EMBL/GenBank/DDBJ databases">
        <title>Genomic-based taxomic classification of the family Erythrobacteraceae.</title>
        <authorList>
            <person name="Xu L."/>
        </authorList>
    </citation>
    <scope>NUCLEOTIDE SEQUENCE [LARGE SCALE GENOMIC DNA]</scope>
    <source>
        <strain evidence="2 3">JCM 10282</strain>
    </source>
</reference>
<dbReference type="EMBL" id="JACICE010000003">
    <property type="protein sequence ID" value="MBB3776651.1"/>
    <property type="molecule type" value="Genomic_DNA"/>
</dbReference>
<sequence length="1392" mass="141140">MARVTLGTGDTITVGGVTEIFGTSGAQSVTILDGSTVTFRSGFNTGGDSIRLNGRASDFQVSISGSNVRLTSAVDGITIVIPVGNVANTLVFDNGDTRSLSFVNGVPTLGTQTITGTATALTAGPGVYSVAVTPQPGVTGTEGDTVTFTVTRTDTSIANETLQFTVQGDTANGTLPAAVSGLDFTAANTPITFVGNSATATFTVALNADNNVEGIEGYRVAILKGATTVASTSALILDANNVGQTFSLTTALDRIGTGSQLDLIGSEGSTNTNGQDTIVATVGTINTFDNINGGLQRDLFIVLDSAAPFTFAPNFTNVTVTNVEALEYTSQRGLFNGTIDTRAWTGLVNTEFNLDSNFDQTFTLATTTNSDITQAGNGDVNVIGGGGLLTIEQLGNGDTNVGTTGAANAWTSISVDGGDDVTIVDNLVQELTTVVLSDFDDDATLTGTAITSVTVRDLDGGSVDRDVTLTNAAAVAVTLSNIDVNDLDVILQGSGRLTVNGDGSVDGLDDITAGNNVTVNSTGGTLVFDDISAGGSDRTVTLNATGGNLILDDLTAGDVIAVNITGTGSVALDVVTQSGDATGTVITSTNTGGVTIGSPLASNTRFAGAASNGNDTVAFNGTDRSNSFGGGNDVVTFNANAFVNIANNGDTGSFDGGANRDTFRMESNNANTFSATAQAVSNFEVLELLAQTVAKHDTINLANLGFNATTGSDVISNVGNGSVAEVTSVVFTGPSASSVTGIGDKVVFTGRLDAVTDIVFADKTSATAIATAVRAQILADLPGVFSIVQSGSTLTLTDLVSGEITDLTGSITFTNATSVGTPSLEQGIPVVTLVEGVTPVTAVSEQQTLVLTDVSLLNGQSITISWDPDGAGGLAPRTFTYLNNTGGALTQNGGALADAIVAAANAASQPGLDFDDVWTAERVGNNVRFTAIGAAQFNPFPFLEAVPADGNRPLITLSGLNGGDVFAVQETRTGATGVTGVQEVQTFALDGVASGEDTLTFDGVTITFVDGSTPAQLAAQFNAQYTASGLTKTWEVIAVVGSTVTVRSLAPGNRPQLTTSDFVFGDDTNAGVPSANVNVTTQGTDDSVTLNNFVSGSTLTLNAVNGTHTVNTVTDTGADVLNLVLALVGNHGLVTVNNAETVNINTAGNTAAVDTLNLFGGDLTTLVLTGANGLTLDTNSTIVSSVDASALGGKFTWDAGANTVAITVRTGAGGSDVDFTQMTIPGGNASAGTAPITFLGGSGNDEVTTGDLGTSRGTITTGAGNDVVFVGIVDGGNDFWSIKDFDASNSAGPAGRDVLDFAAASTFLGRDQVLEPTAIFQDYLDQAARGNTIDGNFVAGGVRYFWYDEDGDGDIDATYVVQDNSNSEDFVDGTDTVIRLEGQITLTADNFI</sequence>
<dbReference type="EMBL" id="WTYB01000003">
    <property type="protein sequence ID" value="MXP39510.1"/>
    <property type="molecule type" value="Genomic_DNA"/>
</dbReference>
<evidence type="ECO:0000313" key="2">
    <source>
        <dbReference type="EMBL" id="MXP39510.1"/>
    </source>
</evidence>
<gene>
    <name evidence="1" type="ORF">FHS52_002643</name>
    <name evidence="2" type="ORF">GRI59_12945</name>
</gene>
<evidence type="ECO:0000313" key="1">
    <source>
        <dbReference type="EMBL" id="MBB3776651.1"/>
    </source>
</evidence>
<organism evidence="2 3">
    <name type="scientific">Erythrobacter ramosus</name>
    <dbReference type="NCBI Taxonomy" id="35811"/>
    <lineage>
        <taxon>Bacteria</taxon>
        <taxon>Pseudomonadati</taxon>
        <taxon>Pseudomonadota</taxon>
        <taxon>Alphaproteobacteria</taxon>
        <taxon>Sphingomonadales</taxon>
        <taxon>Erythrobacteraceae</taxon>
        <taxon>Erythrobacter/Porphyrobacter group</taxon>
        <taxon>Erythrobacter</taxon>
    </lineage>
</organism>
<dbReference type="Proteomes" id="UP000548685">
    <property type="component" value="Unassembled WGS sequence"/>
</dbReference>
<dbReference type="Proteomes" id="UP000430021">
    <property type="component" value="Unassembled WGS sequence"/>
</dbReference>
<name>A0A6I4UKP9_9SPHN</name>
<evidence type="ECO:0000313" key="4">
    <source>
        <dbReference type="Proteomes" id="UP000548685"/>
    </source>
</evidence>
<dbReference type="InterPro" id="IPR038081">
    <property type="entry name" value="CalX-like_sf"/>
</dbReference>
<dbReference type="OrthoDB" id="8540162at2"/>
<dbReference type="Gene3D" id="2.60.40.2030">
    <property type="match status" value="1"/>
</dbReference>
<proteinExistence type="predicted"/>
<reference evidence="1 4" key="2">
    <citation type="submission" date="2020-08" db="EMBL/GenBank/DDBJ databases">
        <title>Genomic Encyclopedia of Type Strains, Phase IV (KMG-IV): sequencing the most valuable type-strain genomes for metagenomic binning, comparative biology and taxonomic classification.</title>
        <authorList>
            <person name="Goeker M."/>
        </authorList>
    </citation>
    <scope>NUCLEOTIDE SEQUENCE [LARGE SCALE GENOMIC DNA]</scope>
    <source>
        <strain evidence="1 4">DSM 8510</strain>
    </source>
</reference>
<comment type="caution">
    <text evidence="2">The sequence shown here is derived from an EMBL/GenBank/DDBJ whole genome shotgun (WGS) entry which is preliminary data.</text>
</comment>
<dbReference type="RefSeq" id="WP_160761669.1">
    <property type="nucleotide sequence ID" value="NZ_BAAADZ010000011.1"/>
</dbReference>
<accession>A0A6I4UKP9</accession>
<protein>
    <submittedName>
        <fullName evidence="2">Uncharacterized protein</fullName>
    </submittedName>
</protein>
<dbReference type="SUPFAM" id="SSF141072">
    <property type="entry name" value="CalX-like"/>
    <property type="match status" value="1"/>
</dbReference>